<reference evidence="1 2" key="1">
    <citation type="submission" date="2016-01" db="EMBL/GenBank/DDBJ databases">
        <title>The draft genome sequence of Aquimarina sp. RZW4-3-2.</title>
        <authorList>
            <person name="Wang Y."/>
        </authorList>
    </citation>
    <scope>NUCLEOTIDE SEQUENCE [LARGE SCALE GENOMIC DNA]</scope>
    <source>
        <strain evidence="1 2">RZW4-3-2</strain>
    </source>
</reference>
<dbReference type="EMBL" id="LQRT01000046">
    <property type="protein sequence ID" value="KZS38917.1"/>
    <property type="molecule type" value="Genomic_DNA"/>
</dbReference>
<sequence length="109" mass="12157">MLKDDQGAYNTKVITAVGGMCDTEYTNKDDFADMAIFKIVIDSSDDTKKKAWTDALEKAKDKKTSLYILADAHTLDGQEEMNINYFGDTEDGKIISSGHLKRADIEILK</sequence>
<dbReference type="STRING" id="1642818.AWE51_15155"/>
<protein>
    <submittedName>
        <fullName evidence="1">Uncharacterized protein</fullName>
    </submittedName>
</protein>
<dbReference type="OrthoDB" id="9813532at2"/>
<dbReference type="Proteomes" id="UP000076715">
    <property type="component" value="Unassembled WGS sequence"/>
</dbReference>
<evidence type="ECO:0000313" key="2">
    <source>
        <dbReference type="Proteomes" id="UP000076715"/>
    </source>
</evidence>
<name>A0A162Y475_9FLAO</name>
<comment type="caution">
    <text evidence="1">The sequence shown here is derived from an EMBL/GenBank/DDBJ whole genome shotgun (WGS) entry which is preliminary data.</text>
</comment>
<evidence type="ECO:0000313" key="1">
    <source>
        <dbReference type="EMBL" id="KZS38917.1"/>
    </source>
</evidence>
<dbReference type="AlphaFoldDB" id="A0A162Y475"/>
<proteinExistence type="predicted"/>
<dbReference type="RefSeq" id="WP_066318856.1">
    <property type="nucleotide sequence ID" value="NZ_LQRT01000046.1"/>
</dbReference>
<gene>
    <name evidence="1" type="ORF">AWE51_15155</name>
</gene>
<accession>A0A162Y475</accession>
<keyword evidence="2" id="KW-1185">Reference proteome</keyword>
<organism evidence="1 2">
    <name type="scientific">Aquimarina aggregata</name>
    <dbReference type="NCBI Taxonomy" id="1642818"/>
    <lineage>
        <taxon>Bacteria</taxon>
        <taxon>Pseudomonadati</taxon>
        <taxon>Bacteroidota</taxon>
        <taxon>Flavobacteriia</taxon>
        <taxon>Flavobacteriales</taxon>
        <taxon>Flavobacteriaceae</taxon>
        <taxon>Aquimarina</taxon>
    </lineage>
</organism>